<organism evidence="15">
    <name type="scientific">Culicoides sonorensis</name>
    <name type="common">Biting midge</name>
    <dbReference type="NCBI Taxonomy" id="179676"/>
    <lineage>
        <taxon>Eukaryota</taxon>
        <taxon>Metazoa</taxon>
        <taxon>Ecdysozoa</taxon>
        <taxon>Arthropoda</taxon>
        <taxon>Hexapoda</taxon>
        <taxon>Insecta</taxon>
        <taxon>Pterygota</taxon>
        <taxon>Neoptera</taxon>
        <taxon>Endopterygota</taxon>
        <taxon>Diptera</taxon>
        <taxon>Nematocera</taxon>
        <taxon>Chironomoidea</taxon>
        <taxon>Ceratopogonidae</taxon>
        <taxon>Ceratopogoninae</taxon>
        <taxon>Culicoides</taxon>
        <taxon>Monoculicoides</taxon>
    </lineage>
</organism>
<accession>A0A336KA87</accession>
<dbReference type="EMBL" id="UFQS01000212">
    <property type="protein sequence ID" value="SSX01411.1"/>
    <property type="molecule type" value="Genomic_DNA"/>
</dbReference>
<evidence type="ECO:0000256" key="14">
    <source>
        <dbReference type="SAM" id="MobiDB-lite"/>
    </source>
</evidence>
<proteinExistence type="inferred from homology"/>
<evidence type="ECO:0000256" key="12">
    <source>
        <dbReference type="ARBA" id="ARBA00023180"/>
    </source>
</evidence>
<evidence type="ECO:0000256" key="9">
    <source>
        <dbReference type="ARBA" id="ARBA00023136"/>
    </source>
</evidence>
<keyword evidence="5" id="KW-0716">Sensory transduction</keyword>
<keyword evidence="6" id="KW-0812">Transmembrane</keyword>
<keyword evidence="7" id="KW-0552">Olfaction</keyword>
<keyword evidence="11" id="KW-0675">Receptor</keyword>
<name>A0A336KA87_CULSO</name>
<gene>
    <name evidence="15" type="primary">CSON005351</name>
</gene>
<evidence type="ECO:0000256" key="3">
    <source>
        <dbReference type="ARBA" id="ARBA00010532"/>
    </source>
</evidence>
<keyword evidence="4" id="KW-1003">Cell membrane</keyword>
<keyword evidence="10" id="KW-1015">Disulfide bond</keyword>
<evidence type="ECO:0000256" key="10">
    <source>
        <dbReference type="ARBA" id="ARBA00023157"/>
    </source>
</evidence>
<evidence type="ECO:0000256" key="6">
    <source>
        <dbReference type="ARBA" id="ARBA00022692"/>
    </source>
</evidence>
<comment type="subcellular location">
    <subcellularLocation>
        <location evidence="2">Cell membrane</location>
        <topology evidence="2">Multi-pass membrane protein</topology>
    </subcellularLocation>
</comment>
<dbReference type="Pfam" id="PF01130">
    <property type="entry name" value="CD36"/>
    <property type="match status" value="2"/>
</dbReference>
<evidence type="ECO:0000256" key="2">
    <source>
        <dbReference type="ARBA" id="ARBA00004651"/>
    </source>
</evidence>
<reference evidence="16" key="2">
    <citation type="submission" date="2018-07" db="EMBL/GenBank/DDBJ databases">
        <authorList>
            <person name="Quirk P.G."/>
            <person name="Krulwich T.A."/>
        </authorList>
    </citation>
    <scope>NUCLEOTIDE SEQUENCE</scope>
</reference>
<reference evidence="15" key="1">
    <citation type="submission" date="2018-04" db="EMBL/GenBank/DDBJ databases">
        <authorList>
            <person name="Go L.Y."/>
            <person name="Mitchell J.A."/>
        </authorList>
    </citation>
    <scope>NUCLEOTIDE SEQUENCE</scope>
    <source>
        <tissue evidence="15">Whole organism</tissue>
    </source>
</reference>
<evidence type="ECO:0000313" key="15">
    <source>
        <dbReference type="EMBL" id="SSX01411.1"/>
    </source>
</evidence>
<dbReference type="PANTHER" id="PTHR11923">
    <property type="entry name" value="SCAVENGER RECEPTOR CLASS B TYPE-1 SR-B1"/>
    <property type="match status" value="1"/>
</dbReference>
<dbReference type="PANTHER" id="PTHR11923:SF69">
    <property type="entry name" value="SENSORY NEURON MEMBRANE PROTEIN 1"/>
    <property type="match status" value="1"/>
</dbReference>
<dbReference type="GO" id="GO:0007608">
    <property type="term" value="P:sensory perception of smell"/>
    <property type="evidence" value="ECO:0007669"/>
    <property type="project" value="UniProtKB-KW"/>
</dbReference>
<keyword evidence="9" id="KW-0472">Membrane</keyword>
<dbReference type="VEuPathDB" id="VectorBase:CSON005351"/>
<dbReference type="AlphaFoldDB" id="A0A336KA87"/>
<dbReference type="GO" id="GO:0005737">
    <property type="term" value="C:cytoplasm"/>
    <property type="evidence" value="ECO:0007669"/>
    <property type="project" value="TreeGrafter"/>
</dbReference>
<evidence type="ECO:0000256" key="13">
    <source>
        <dbReference type="ARBA" id="ARBA00040646"/>
    </source>
</evidence>
<dbReference type="EMBL" id="UFQT01000212">
    <property type="protein sequence ID" value="SSX21791.1"/>
    <property type="molecule type" value="Genomic_DNA"/>
</dbReference>
<feature type="region of interest" description="Disordered" evidence="14">
    <location>
        <begin position="1"/>
        <end position="24"/>
    </location>
</feature>
<evidence type="ECO:0000256" key="5">
    <source>
        <dbReference type="ARBA" id="ARBA00022606"/>
    </source>
</evidence>
<dbReference type="InterPro" id="IPR002159">
    <property type="entry name" value="CD36_fam"/>
</dbReference>
<evidence type="ECO:0000256" key="4">
    <source>
        <dbReference type="ARBA" id="ARBA00022475"/>
    </source>
</evidence>
<evidence type="ECO:0000256" key="11">
    <source>
        <dbReference type="ARBA" id="ARBA00023170"/>
    </source>
</evidence>
<keyword evidence="12" id="KW-0325">Glycoprotein</keyword>
<sequence length="488" mass="56095">MENPGLEPDELSTSGKAAPGQKPKFASLVQSLASTHKKINNKTDENTQNMEPVIEIEATQALVDTVDGAKPSHEHHVQIVDSKDVIDGIRKKVELKPSPLLYGKVGPKQKKREKALTLWGKIWRKIRYALPILLIATMIAINQSIHRRETKQKKVSVNYDYQRLFQVLDRDTPLLREWQSQEITRKFYVFNWTNSHEINKYPSIKPHFDEIGPFVFNEILSKTDLAFDPDDNKVTFNLERTKTFNALGTTGDLNSKIITPNNELTSISNVIYGSISSPAPYFYHQNLTSERKGRFTVFTGKDNPELMNQLIDRNGDTLGEIWSDISTPDFIRPLKIYSPDVCISINFNDIQLTESGRQWASSCIEMEPITDQTTVEKCKVVKRVNRCRGQSGPFTVSFPHFYTDKNYEFDESYLRNVDGLKPDKKKHRSYVKFELKTGKLLEKNVKLQFNVPFKLDNTQSPDKTSNQILMPLFWYEEIIITERALPLS</sequence>
<evidence type="ECO:0000256" key="7">
    <source>
        <dbReference type="ARBA" id="ARBA00022725"/>
    </source>
</evidence>
<evidence type="ECO:0000256" key="8">
    <source>
        <dbReference type="ARBA" id="ARBA00022989"/>
    </source>
</evidence>
<comment type="function">
    <text evidence="1">Plays an olfactory role that is not restricted to pheromone sensitivity.</text>
</comment>
<protein>
    <recommendedName>
        <fullName evidence="13">Sensory neuron membrane protein 1</fullName>
    </recommendedName>
</protein>
<dbReference type="GO" id="GO:0005886">
    <property type="term" value="C:plasma membrane"/>
    <property type="evidence" value="ECO:0007669"/>
    <property type="project" value="UniProtKB-SubCell"/>
</dbReference>
<evidence type="ECO:0000256" key="1">
    <source>
        <dbReference type="ARBA" id="ARBA00003156"/>
    </source>
</evidence>
<dbReference type="GO" id="GO:0005044">
    <property type="term" value="F:scavenger receptor activity"/>
    <property type="evidence" value="ECO:0007669"/>
    <property type="project" value="TreeGrafter"/>
</dbReference>
<evidence type="ECO:0000313" key="16">
    <source>
        <dbReference type="EMBL" id="SSX21791.1"/>
    </source>
</evidence>
<comment type="similarity">
    <text evidence="3">Belongs to the CD36 family.</text>
</comment>
<keyword evidence="8" id="KW-1133">Transmembrane helix</keyword>